<dbReference type="Pfam" id="PF07793">
    <property type="entry name" value="DUF1631"/>
    <property type="match status" value="1"/>
</dbReference>
<comment type="caution">
    <text evidence="1">The sequence shown here is derived from an EMBL/GenBank/DDBJ whole genome shotgun (WGS) entry which is preliminary data.</text>
</comment>
<dbReference type="EMBL" id="BGOW01000012">
    <property type="protein sequence ID" value="GBL45508.1"/>
    <property type="molecule type" value="Genomic_DNA"/>
</dbReference>
<dbReference type="RefSeq" id="WP_124704330.1">
    <property type="nucleotide sequence ID" value="NZ_BGOW01000012.1"/>
</dbReference>
<dbReference type="InterPro" id="IPR012434">
    <property type="entry name" value="DUF1631"/>
</dbReference>
<evidence type="ECO:0000313" key="1">
    <source>
        <dbReference type="EMBL" id="GBL45508.1"/>
    </source>
</evidence>
<reference evidence="1 2" key="1">
    <citation type="journal article" date="2019" name="Front. Microbiol.">
        <title>Genomes of Neutrophilic Sulfur-Oxidizing Chemolithoautotrophs Representing 9 Proteobacterial Species From 8 Genera.</title>
        <authorList>
            <person name="Watanabe T."/>
            <person name="Kojima H."/>
            <person name="Umezawa K."/>
            <person name="Hori C."/>
            <person name="Takasuka T.E."/>
            <person name="Kato Y."/>
            <person name="Fukui M."/>
        </authorList>
    </citation>
    <scope>NUCLEOTIDE SEQUENCE [LARGE SCALE GENOMIC DNA]</scope>
    <source>
        <strain evidence="1 2">TTN</strain>
    </source>
</reference>
<proteinExistence type="predicted"/>
<name>A0A401JCW1_9PROT</name>
<protein>
    <submittedName>
        <fullName evidence="1">Thymidine phosphorylase</fullName>
    </submittedName>
</protein>
<accession>A0A401JCW1</accession>
<organism evidence="1 2">
    <name type="scientific">Sulfuriferula multivorans</name>
    <dbReference type="NCBI Taxonomy" id="1559896"/>
    <lineage>
        <taxon>Bacteria</taxon>
        <taxon>Pseudomonadati</taxon>
        <taxon>Pseudomonadota</taxon>
        <taxon>Betaproteobacteria</taxon>
        <taxon>Nitrosomonadales</taxon>
        <taxon>Sulfuricellaceae</taxon>
        <taxon>Sulfuriferula</taxon>
    </lineage>
</organism>
<gene>
    <name evidence="1" type="ORF">SFMTTN_1317</name>
</gene>
<sequence length="751" mass="82506">MTDTLQRNVVNINQFDRSRRTLTAAEALELLHACRDQAIEAICHAWQGKNTQVEDSLLANADQSPTLETRNLYYAAQGIVHNRGDALTLALRKHFIESFDSRTRATGSSGKETKPGMLSMELALVDEEDFEQSLALSKAAARLRFDSVEELAALDQRVSALLQDPQAKDERNPLGAKAICVAFLAACEQLEVSSQIKLVLLQQFGQRIASDLPKIYQRLNQFLVSKDILPSIRVGLAEHKNRPRHTSAKTDAAETESTDQQDIFALLLQQLIGKGAASGSGGISLPPGTATTASPASVANLINSLTQLQHGVVGSVPVSTVSGFDTGLLQSGSVNILRDIRTAGLVNMNSQVDAFTIDIVAMLFDYIFDDRTIPDKLKALIGRLQIPVLKVAMLDKQFFSKKSHPARRLLDEIAAASIGWHETGEYNTRLFDKLDSIVQSILADFSEDVEIFATLLDDLLDFLVAHQSQTESAIEQSAQNMEAAERAEIAKVVVADEIRRVSEGVQLPEAIREFLDGPWQQVLSHAFTDQGEQSQVWQTNLKTMQDLVWSVTPKRNTEDRLSLVVMLPDLLKHLREGMNSIQIDPKEREIVFSRLVTCHASAVKAGLQLQQELHAGELHVSAVAVVSEDANIAAAGAANTPAPVAGERFDLDAADDMIDDEYTDLARSLKKGDWLEFYNDDGSIRVARLSWVSSMRGIYLFTNNEGMDALTIALSRLAARLRAKEAHVVQAAPLTERAVEKLIHKLQNNAA</sequence>
<dbReference type="OrthoDB" id="6188167at2"/>
<evidence type="ECO:0000313" key="2">
    <source>
        <dbReference type="Proteomes" id="UP000286806"/>
    </source>
</evidence>
<keyword evidence="2" id="KW-1185">Reference proteome</keyword>
<dbReference type="Proteomes" id="UP000286806">
    <property type="component" value="Unassembled WGS sequence"/>
</dbReference>
<dbReference type="AlphaFoldDB" id="A0A401JCW1"/>